<comment type="caution">
    <text evidence="2">The sequence shown here is derived from an EMBL/GenBank/DDBJ whole genome shotgun (WGS) entry which is preliminary data.</text>
</comment>
<dbReference type="EMBL" id="JAINUF010000007">
    <property type="protein sequence ID" value="KAJ8354619.1"/>
    <property type="molecule type" value="Genomic_DNA"/>
</dbReference>
<protein>
    <submittedName>
        <fullName evidence="2">Uncharacterized protein</fullName>
    </submittedName>
</protein>
<feature type="compositionally biased region" description="Polar residues" evidence="1">
    <location>
        <begin position="114"/>
        <end position="124"/>
    </location>
</feature>
<reference evidence="2" key="1">
    <citation type="journal article" date="2023" name="Science">
        <title>Genome structures resolve the early diversification of teleost fishes.</title>
        <authorList>
            <person name="Parey E."/>
            <person name="Louis A."/>
            <person name="Montfort J."/>
            <person name="Bouchez O."/>
            <person name="Roques C."/>
            <person name="Iampietro C."/>
            <person name="Lluch J."/>
            <person name="Castinel A."/>
            <person name="Donnadieu C."/>
            <person name="Desvignes T."/>
            <person name="Floi Bucao C."/>
            <person name="Jouanno E."/>
            <person name="Wen M."/>
            <person name="Mejri S."/>
            <person name="Dirks R."/>
            <person name="Jansen H."/>
            <person name="Henkel C."/>
            <person name="Chen W.J."/>
            <person name="Zahm M."/>
            <person name="Cabau C."/>
            <person name="Klopp C."/>
            <person name="Thompson A.W."/>
            <person name="Robinson-Rechavi M."/>
            <person name="Braasch I."/>
            <person name="Lecointre G."/>
            <person name="Bobe J."/>
            <person name="Postlethwait J.H."/>
            <person name="Berthelot C."/>
            <person name="Roest Crollius H."/>
            <person name="Guiguen Y."/>
        </authorList>
    </citation>
    <scope>NUCLEOTIDE SEQUENCE</scope>
    <source>
        <strain evidence="2">WJC10195</strain>
    </source>
</reference>
<accession>A0A9Q1IVK5</accession>
<organism evidence="2 3">
    <name type="scientific">Synaphobranchus kaupii</name>
    <name type="common">Kaup's arrowtooth eel</name>
    <dbReference type="NCBI Taxonomy" id="118154"/>
    <lineage>
        <taxon>Eukaryota</taxon>
        <taxon>Metazoa</taxon>
        <taxon>Chordata</taxon>
        <taxon>Craniata</taxon>
        <taxon>Vertebrata</taxon>
        <taxon>Euteleostomi</taxon>
        <taxon>Actinopterygii</taxon>
        <taxon>Neopterygii</taxon>
        <taxon>Teleostei</taxon>
        <taxon>Anguilliformes</taxon>
        <taxon>Synaphobranchidae</taxon>
        <taxon>Synaphobranchus</taxon>
    </lineage>
</organism>
<gene>
    <name evidence="2" type="ORF">SKAU_G00221860</name>
</gene>
<evidence type="ECO:0000313" key="2">
    <source>
        <dbReference type="EMBL" id="KAJ8354619.1"/>
    </source>
</evidence>
<dbReference type="Proteomes" id="UP001152622">
    <property type="component" value="Chromosome 7"/>
</dbReference>
<feature type="region of interest" description="Disordered" evidence="1">
    <location>
        <begin position="107"/>
        <end position="131"/>
    </location>
</feature>
<proteinExistence type="predicted"/>
<name>A0A9Q1IVK5_SYNKA</name>
<evidence type="ECO:0000313" key="3">
    <source>
        <dbReference type="Proteomes" id="UP001152622"/>
    </source>
</evidence>
<evidence type="ECO:0000256" key="1">
    <source>
        <dbReference type="SAM" id="MobiDB-lite"/>
    </source>
</evidence>
<dbReference type="AlphaFoldDB" id="A0A9Q1IVK5"/>
<keyword evidence="3" id="KW-1185">Reference proteome</keyword>
<sequence length="157" mass="15938">MKIGFRTSLSVDAPVACGRRWLFGTWLDVGSRVTPPAGHCGQVAPPARPPLCLSGQLSAGDSNGVPLPQRGQGTRTVQLPPRALSLDVLAANGQGADIAAARTRRQVPAIKGSATRSSDVSRANTGAGGARGAALLESGGLQSSCPLRGGFGFGRPE</sequence>